<name>A0A250XRR8_9CHLO</name>
<dbReference type="Pfam" id="PF00168">
    <property type="entry name" value="C2"/>
    <property type="match status" value="2"/>
</dbReference>
<dbReference type="InterPro" id="IPR045050">
    <property type="entry name" value="Synaptotagmin_plant"/>
</dbReference>
<evidence type="ECO:0000256" key="2">
    <source>
        <dbReference type="ARBA" id="ARBA00022448"/>
    </source>
</evidence>
<dbReference type="GO" id="GO:0005783">
    <property type="term" value="C:endoplasmic reticulum"/>
    <property type="evidence" value="ECO:0007669"/>
    <property type="project" value="TreeGrafter"/>
</dbReference>
<gene>
    <name evidence="9" type="ORF">CEUSTIGMA_g12916.t1</name>
</gene>
<dbReference type="CDD" id="cd21677">
    <property type="entry name" value="SMP_SYT"/>
    <property type="match status" value="1"/>
</dbReference>
<reference evidence="9 10" key="1">
    <citation type="submission" date="2017-08" db="EMBL/GenBank/DDBJ databases">
        <title>Acidophilic green algal genome provides insights into adaptation to an acidic environment.</title>
        <authorList>
            <person name="Hirooka S."/>
            <person name="Hirose Y."/>
            <person name="Kanesaki Y."/>
            <person name="Higuchi S."/>
            <person name="Fujiwara T."/>
            <person name="Onuma R."/>
            <person name="Era A."/>
            <person name="Ohbayashi R."/>
            <person name="Uzuka A."/>
            <person name="Nozaki H."/>
            <person name="Yoshikawa H."/>
            <person name="Miyagishima S.Y."/>
        </authorList>
    </citation>
    <scope>NUCLEOTIDE SEQUENCE [LARGE SCALE GENOMIC DNA]</scope>
    <source>
        <strain evidence="9 10">NIES-2499</strain>
    </source>
</reference>
<keyword evidence="4" id="KW-0446">Lipid-binding</keyword>
<dbReference type="GO" id="GO:0006869">
    <property type="term" value="P:lipid transport"/>
    <property type="evidence" value="ECO:0007669"/>
    <property type="project" value="UniProtKB-KW"/>
</dbReference>
<evidence type="ECO:0000256" key="1">
    <source>
        <dbReference type="ARBA" id="ARBA00004370"/>
    </source>
</evidence>
<evidence type="ECO:0000259" key="7">
    <source>
        <dbReference type="PROSITE" id="PS50004"/>
    </source>
</evidence>
<protein>
    <recommendedName>
        <fullName evidence="11">C2 domain-containing protein</fullName>
    </recommendedName>
</protein>
<feature type="transmembrane region" description="Helical" evidence="6">
    <location>
        <begin position="84"/>
        <end position="104"/>
    </location>
</feature>
<evidence type="ECO:0000256" key="5">
    <source>
        <dbReference type="ARBA" id="ARBA00023136"/>
    </source>
</evidence>
<accession>A0A250XRR8</accession>
<dbReference type="GO" id="GO:0016020">
    <property type="term" value="C:membrane"/>
    <property type="evidence" value="ECO:0007669"/>
    <property type="project" value="UniProtKB-SubCell"/>
</dbReference>
<dbReference type="PANTHER" id="PTHR10774">
    <property type="entry name" value="EXTENDED SYNAPTOTAGMIN-RELATED"/>
    <property type="match status" value="1"/>
</dbReference>
<dbReference type="PROSITE" id="PS51847">
    <property type="entry name" value="SMP"/>
    <property type="match status" value="1"/>
</dbReference>
<dbReference type="STRING" id="1157962.A0A250XRR8"/>
<keyword evidence="5 6" id="KW-0472">Membrane</keyword>
<keyword evidence="10" id="KW-1185">Reference proteome</keyword>
<comment type="caution">
    <text evidence="9">The sequence shown here is derived from an EMBL/GenBank/DDBJ whole genome shotgun (WGS) entry which is preliminary data.</text>
</comment>
<evidence type="ECO:0000256" key="6">
    <source>
        <dbReference type="SAM" id="Phobius"/>
    </source>
</evidence>
<evidence type="ECO:0000313" key="9">
    <source>
        <dbReference type="EMBL" id="GAX85500.1"/>
    </source>
</evidence>
<proteinExistence type="predicted"/>
<evidence type="ECO:0000256" key="4">
    <source>
        <dbReference type="ARBA" id="ARBA00023121"/>
    </source>
</evidence>
<dbReference type="Proteomes" id="UP000232323">
    <property type="component" value="Unassembled WGS sequence"/>
</dbReference>
<dbReference type="InterPro" id="IPR000008">
    <property type="entry name" value="C2_dom"/>
</dbReference>
<feature type="transmembrane region" description="Helical" evidence="6">
    <location>
        <begin position="59"/>
        <end position="78"/>
    </location>
</feature>
<keyword evidence="6" id="KW-0812">Transmembrane</keyword>
<dbReference type="PROSITE" id="PS50004">
    <property type="entry name" value="C2"/>
    <property type="match status" value="1"/>
</dbReference>
<dbReference type="SUPFAM" id="SSF49562">
    <property type="entry name" value="C2 domain (Calcium/lipid-binding domain, CaLB)"/>
    <property type="match status" value="2"/>
</dbReference>
<keyword evidence="2" id="KW-0813">Transport</keyword>
<dbReference type="PANTHER" id="PTHR10774:SF190">
    <property type="entry name" value="C2 CALCIUM_LIPID-BINDING ENDONUCLEASE_EXONUCLEASE_PHOSPHATASE-RELATED"/>
    <property type="match status" value="1"/>
</dbReference>
<dbReference type="InterPro" id="IPR031468">
    <property type="entry name" value="SMP_LBD"/>
</dbReference>
<feature type="domain" description="SMP-LTD" evidence="8">
    <location>
        <begin position="141"/>
        <end position="326"/>
    </location>
</feature>
<keyword evidence="3" id="KW-0445">Lipid transport</keyword>
<sequence length="644" mass="71683">MIQTNMFKQGLALKETLQNSSKLLLSDLHTFTKQAKSIVLLTLEIVSGKKRCNISTDTIFHLILGSDLSLCIVLTILLDVHASTFLLSIPVGICIGLAVSFVYYKNLQDKVESAGMLSAELGVKGLHHLLGAVPSWINLTDHERMQWLNMIISKIWPYLDVQICSLVTDFLDNIIKEQLVFRELPIRRVDIHNLTFGGRPLQIENVHTKEDTGNGLEMEFSIRALDQASLSVFVQLGHGRSTLMCYHVTNFFFTGRLTLRLMPLTKTQLPGFGAIVLTCYKPPKWGFSLSGPSVGAGIVKTFLDLILNIVISNLLGFPSRLMIPIMKNNSDVIDAFARLNSHCGVVKVKVLQAEGLTATNIFGKCHPAVELTTDGKYKAKTHWKRNTLDPVWKKEEFWFLVQETTYQGLHVTVLSTSYYHLDSAGDGLRAKAIKRSRRTDVIGRCIVGIHAVAKVVSQEVQSWYPLGLGHWADPGGCGHGCGRIQLSMTYRHLETLLPREMASSSRGIITLRVLRVSHLSKGRSKPVGKAVLQITCNKEIFRTRGIPSRDGGVSHVFLFIRICEFNNVSYEETSVKIKVKERTGSGDVYLGQAEVPVSDVASSIDVNPVTKRPESGVFARTLPLEDTAHGEVSVIIRYIPYFWT</sequence>
<comment type="subcellular location">
    <subcellularLocation>
        <location evidence="1">Membrane</location>
    </subcellularLocation>
</comment>
<dbReference type="EMBL" id="BEGY01000172">
    <property type="protein sequence ID" value="GAX85500.1"/>
    <property type="molecule type" value="Genomic_DNA"/>
</dbReference>
<dbReference type="Gene3D" id="2.60.40.150">
    <property type="entry name" value="C2 domain"/>
    <property type="match status" value="2"/>
</dbReference>
<evidence type="ECO:0000256" key="3">
    <source>
        <dbReference type="ARBA" id="ARBA00023055"/>
    </source>
</evidence>
<dbReference type="SMART" id="SM00239">
    <property type="entry name" value="C2"/>
    <property type="match status" value="1"/>
</dbReference>
<dbReference type="AlphaFoldDB" id="A0A250XRR8"/>
<evidence type="ECO:0000259" key="8">
    <source>
        <dbReference type="PROSITE" id="PS51847"/>
    </source>
</evidence>
<feature type="domain" description="C2" evidence="7">
    <location>
        <begin position="327"/>
        <end position="464"/>
    </location>
</feature>
<dbReference type="CDD" id="cd00030">
    <property type="entry name" value="C2"/>
    <property type="match status" value="1"/>
</dbReference>
<dbReference type="GO" id="GO:0008289">
    <property type="term" value="F:lipid binding"/>
    <property type="evidence" value="ECO:0007669"/>
    <property type="project" value="UniProtKB-KW"/>
</dbReference>
<evidence type="ECO:0008006" key="11">
    <source>
        <dbReference type="Google" id="ProtNLM"/>
    </source>
</evidence>
<keyword evidence="6" id="KW-1133">Transmembrane helix</keyword>
<evidence type="ECO:0000313" key="10">
    <source>
        <dbReference type="Proteomes" id="UP000232323"/>
    </source>
</evidence>
<dbReference type="OrthoDB" id="566659at2759"/>
<dbReference type="InterPro" id="IPR035892">
    <property type="entry name" value="C2_domain_sf"/>
</dbReference>
<organism evidence="9 10">
    <name type="scientific">Chlamydomonas eustigma</name>
    <dbReference type="NCBI Taxonomy" id="1157962"/>
    <lineage>
        <taxon>Eukaryota</taxon>
        <taxon>Viridiplantae</taxon>
        <taxon>Chlorophyta</taxon>
        <taxon>core chlorophytes</taxon>
        <taxon>Chlorophyceae</taxon>
        <taxon>CS clade</taxon>
        <taxon>Chlamydomonadales</taxon>
        <taxon>Chlamydomonadaceae</taxon>
        <taxon>Chlamydomonas</taxon>
    </lineage>
</organism>